<dbReference type="EMBL" id="RKHR01000004">
    <property type="protein sequence ID" value="ROS01586.1"/>
    <property type="molecule type" value="Genomic_DNA"/>
</dbReference>
<gene>
    <name evidence="2" type="ORF">EDC56_2028</name>
</gene>
<feature type="domain" description="ApeI dehydratase-like" evidence="1">
    <location>
        <begin position="17"/>
        <end position="110"/>
    </location>
</feature>
<dbReference type="PIRSF" id="PIRSF030962">
    <property type="entry name" value="Dehydrase_ECs4332_prd"/>
    <property type="match status" value="1"/>
</dbReference>
<accession>A0A3N2DP90</accession>
<comment type="caution">
    <text evidence="2">The sequence shown here is derived from an EMBL/GenBank/DDBJ whole genome shotgun (WGS) entry which is preliminary data.</text>
</comment>
<dbReference type="OrthoDB" id="9812842at2"/>
<dbReference type="Pfam" id="PF22818">
    <property type="entry name" value="ApeI-like"/>
    <property type="match status" value="1"/>
</dbReference>
<organism evidence="2 3">
    <name type="scientific">Sinobacterium caligoides</name>
    <dbReference type="NCBI Taxonomy" id="933926"/>
    <lineage>
        <taxon>Bacteria</taxon>
        <taxon>Pseudomonadati</taxon>
        <taxon>Pseudomonadota</taxon>
        <taxon>Gammaproteobacteria</taxon>
        <taxon>Cellvibrionales</taxon>
        <taxon>Spongiibacteraceae</taxon>
        <taxon>Sinobacterium</taxon>
    </lineage>
</organism>
<protein>
    <submittedName>
        <fullName evidence="2">3-hydroxymyristoyl/3-hydroxydecanoyl-(Acyl carrier protein) dehydratase</fullName>
    </submittedName>
</protein>
<dbReference type="RefSeq" id="WP_123712362.1">
    <property type="nucleotide sequence ID" value="NZ_RKHR01000004.1"/>
</dbReference>
<evidence type="ECO:0000313" key="3">
    <source>
        <dbReference type="Proteomes" id="UP000275394"/>
    </source>
</evidence>
<keyword evidence="3" id="KW-1185">Reference proteome</keyword>
<evidence type="ECO:0000259" key="1">
    <source>
        <dbReference type="Pfam" id="PF22818"/>
    </source>
</evidence>
<dbReference type="Gene3D" id="3.10.129.10">
    <property type="entry name" value="Hotdog Thioesterase"/>
    <property type="match status" value="1"/>
</dbReference>
<dbReference type="AlphaFoldDB" id="A0A3N2DP90"/>
<dbReference type="InterPro" id="IPR029069">
    <property type="entry name" value="HotDog_dom_sf"/>
</dbReference>
<proteinExistence type="predicted"/>
<dbReference type="InterPro" id="IPR016962">
    <property type="entry name" value="Dehydrase_ECs4332_prd"/>
</dbReference>
<dbReference type="Proteomes" id="UP000275394">
    <property type="component" value="Unassembled WGS sequence"/>
</dbReference>
<evidence type="ECO:0000313" key="2">
    <source>
        <dbReference type="EMBL" id="ROS01586.1"/>
    </source>
</evidence>
<sequence>MINQLPTVISCDEVDGGVVLALAIDMDIPCVQGHFPDISVVPGVAQVDWVMQLARRQLALQGRFAGMDAIKFQQLLRPGMHCQLTLEWLEAKRQLRFRYVDGDAVFSSGRIHLAAS</sequence>
<name>A0A3N2DP90_9GAMM</name>
<dbReference type="SUPFAM" id="SSF54637">
    <property type="entry name" value="Thioesterase/thiol ester dehydrase-isomerase"/>
    <property type="match status" value="1"/>
</dbReference>
<reference evidence="2 3" key="1">
    <citation type="submission" date="2018-11" db="EMBL/GenBank/DDBJ databases">
        <title>Genomic Encyclopedia of Type Strains, Phase IV (KMG-IV): sequencing the most valuable type-strain genomes for metagenomic binning, comparative biology and taxonomic classification.</title>
        <authorList>
            <person name="Goeker M."/>
        </authorList>
    </citation>
    <scope>NUCLEOTIDE SEQUENCE [LARGE SCALE GENOMIC DNA]</scope>
    <source>
        <strain evidence="2 3">DSM 100316</strain>
    </source>
</reference>
<dbReference type="InterPro" id="IPR054545">
    <property type="entry name" value="ApeI-like"/>
</dbReference>